<feature type="region of interest" description="Disordered" evidence="1">
    <location>
        <begin position="19"/>
        <end position="211"/>
    </location>
</feature>
<dbReference type="GO" id="GO:0005249">
    <property type="term" value="F:voltage-gated potassium channel activity"/>
    <property type="evidence" value="ECO:0007669"/>
    <property type="project" value="InterPro"/>
</dbReference>
<feature type="compositionally biased region" description="Gly residues" evidence="1">
    <location>
        <begin position="109"/>
        <end position="118"/>
    </location>
</feature>
<dbReference type="EMBL" id="VIIS01001708">
    <property type="protein sequence ID" value="KAF0294051.1"/>
    <property type="molecule type" value="Genomic_DNA"/>
</dbReference>
<feature type="compositionally biased region" description="Low complexity" evidence="1">
    <location>
        <begin position="153"/>
        <end position="166"/>
    </location>
</feature>
<sequence length="229" mass="24047">MFYKFHLDLIFRKVSDVKREKELAERRKNDPPPDISQDHLVRKIFSRFKKSSDRSNSQQGLRDLEAGHRTEPDTPVSAAGGGGGAGAAAVATVDDPSPPALGAVSAAGATGGTGGGGILSSVKLPSVGEQQAISKRARTRWGALGGGGGGGSASVAAAAGAAAAAATTPSEEKKEKPKIKWGPKVAPPPPERTEAGADEAARSSARWRSPLELRRRPPNGWRWWIRCNW</sequence>
<dbReference type="AlphaFoldDB" id="A0A6A4VXC0"/>
<feature type="compositionally biased region" description="Basic and acidic residues" evidence="1">
    <location>
        <begin position="19"/>
        <end position="41"/>
    </location>
</feature>
<evidence type="ECO:0000256" key="1">
    <source>
        <dbReference type="SAM" id="MobiDB-lite"/>
    </source>
</evidence>
<dbReference type="Proteomes" id="UP000440578">
    <property type="component" value="Unassembled WGS sequence"/>
</dbReference>
<dbReference type="GO" id="GO:0016020">
    <property type="term" value="C:membrane"/>
    <property type="evidence" value="ECO:0007669"/>
    <property type="project" value="InterPro"/>
</dbReference>
<gene>
    <name evidence="2" type="primary">eag_1</name>
    <name evidence="2" type="ORF">FJT64_008263</name>
</gene>
<feature type="compositionally biased region" description="Basic and acidic residues" evidence="1">
    <location>
        <begin position="191"/>
        <end position="201"/>
    </location>
</feature>
<organism evidence="2 3">
    <name type="scientific">Amphibalanus amphitrite</name>
    <name type="common">Striped barnacle</name>
    <name type="synonym">Balanus amphitrite</name>
    <dbReference type="NCBI Taxonomy" id="1232801"/>
    <lineage>
        <taxon>Eukaryota</taxon>
        <taxon>Metazoa</taxon>
        <taxon>Ecdysozoa</taxon>
        <taxon>Arthropoda</taxon>
        <taxon>Crustacea</taxon>
        <taxon>Multicrustacea</taxon>
        <taxon>Cirripedia</taxon>
        <taxon>Thoracica</taxon>
        <taxon>Thoracicalcarea</taxon>
        <taxon>Balanomorpha</taxon>
        <taxon>Balanoidea</taxon>
        <taxon>Balanidae</taxon>
        <taxon>Amphibalaninae</taxon>
        <taxon>Amphibalanus</taxon>
    </lineage>
</organism>
<feature type="compositionally biased region" description="Gly residues" evidence="1">
    <location>
        <begin position="143"/>
        <end position="152"/>
    </location>
</feature>
<comment type="caution">
    <text evidence="2">The sequence shown here is derived from an EMBL/GenBank/DDBJ whole genome shotgun (WGS) entry which is preliminary data.</text>
</comment>
<evidence type="ECO:0000313" key="3">
    <source>
        <dbReference type="Proteomes" id="UP000440578"/>
    </source>
</evidence>
<name>A0A6A4VXC0_AMPAM</name>
<dbReference type="OrthoDB" id="447251at2759"/>
<proteinExistence type="predicted"/>
<reference evidence="2 3" key="1">
    <citation type="submission" date="2019-07" db="EMBL/GenBank/DDBJ databases">
        <title>Draft genome assembly of a fouling barnacle, Amphibalanus amphitrite (Darwin, 1854): The first reference genome for Thecostraca.</title>
        <authorList>
            <person name="Kim W."/>
        </authorList>
    </citation>
    <scope>NUCLEOTIDE SEQUENCE [LARGE SCALE GENOMIC DNA]</scope>
    <source>
        <strain evidence="2">SNU_AA5</strain>
        <tissue evidence="2">Soma without cirri and trophi</tissue>
    </source>
</reference>
<dbReference type="InterPro" id="IPR003949">
    <property type="entry name" value="K_chnl_volt-dep_EAG"/>
</dbReference>
<dbReference type="PRINTS" id="PR01464">
    <property type="entry name" value="EAGCHANNEL"/>
</dbReference>
<feature type="compositionally biased region" description="Basic and acidic residues" evidence="1">
    <location>
        <begin position="62"/>
        <end position="72"/>
    </location>
</feature>
<keyword evidence="3" id="KW-1185">Reference proteome</keyword>
<accession>A0A6A4VXC0</accession>
<evidence type="ECO:0000313" key="2">
    <source>
        <dbReference type="EMBL" id="KAF0294051.1"/>
    </source>
</evidence>
<protein>
    <submittedName>
        <fullName evidence="2">Potassium voltage-gated channel protein eag</fullName>
    </submittedName>
</protein>